<sequence>MPTKCACTYVIISFLCFQPSCRLFANGTITSDDASRDDSSNKVYLKFCTDNYCNYKACYCCLTDLPHPRCYYTREECKAACPACNPQCPPAPENQDLPMNATLL</sequence>
<dbReference type="AlphaFoldDB" id="A0A1W0W2M6"/>
<accession>A0A1W0W2M6</accession>
<gene>
    <name evidence="2" type="ORF">SORBI_3002G060750</name>
</gene>
<reference evidence="3" key="2">
    <citation type="journal article" date="2018" name="Plant J.">
        <title>The Sorghum bicolor reference genome: improved assembly, gene annotations, a transcriptome atlas, and signatures of genome organization.</title>
        <authorList>
            <person name="McCormick R.F."/>
            <person name="Truong S.K."/>
            <person name="Sreedasyam A."/>
            <person name="Jenkins J."/>
            <person name="Shu S."/>
            <person name="Sims D."/>
            <person name="Kennedy M."/>
            <person name="Amirebrahimi M."/>
            <person name="Weers B.D."/>
            <person name="McKinley B."/>
            <person name="Mattison A."/>
            <person name="Morishige D.T."/>
            <person name="Grimwood J."/>
            <person name="Schmutz J."/>
            <person name="Mullet J.E."/>
        </authorList>
    </citation>
    <scope>NUCLEOTIDE SEQUENCE [LARGE SCALE GENOMIC DNA]</scope>
    <source>
        <strain evidence="3">cv. BTx623</strain>
    </source>
</reference>
<reference evidence="2 3" key="1">
    <citation type="journal article" date="2009" name="Nature">
        <title>The Sorghum bicolor genome and the diversification of grasses.</title>
        <authorList>
            <person name="Paterson A.H."/>
            <person name="Bowers J.E."/>
            <person name="Bruggmann R."/>
            <person name="Dubchak I."/>
            <person name="Grimwood J."/>
            <person name="Gundlach H."/>
            <person name="Haberer G."/>
            <person name="Hellsten U."/>
            <person name="Mitros T."/>
            <person name="Poliakov A."/>
            <person name="Schmutz J."/>
            <person name="Spannagl M."/>
            <person name="Tang H."/>
            <person name="Wang X."/>
            <person name="Wicker T."/>
            <person name="Bharti A.K."/>
            <person name="Chapman J."/>
            <person name="Feltus F.A."/>
            <person name="Gowik U."/>
            <person name="Grigoriev I.V."/>
            <person name="Lyons E."/>
            <person name="Maher C.A."/>
            <person name="Martis M."/>
            <person name="Narechania A."/>
            <person name="Otillar R.P."/>
            <person name="Penning B.W."/>
            <person name="Salamov A.A."/>
            <person name="Wang Y."/>
            <person name="Zhang L."/>
            <person name="Carpita N.C."/>
            <person name="Freeling M."/>
            <person name="Gingle A.R."/>
            <person name="Hash C.T."/>
            <person name="Keller B."/>
            <person name="Klein P."/>
            <person name="Kresovich S."/>
            <person name="McCann M.C."/>
            <person name="Ming R."/>
            <person name="Peterson D.G."/>
            <person name="Mehboob-ur-Rahman"/>
            <person name="Ware D."/>
            <person name="Westhoff P."/>
            <person name="Mayer K.F."/>
            <person name="Messing J."/>
            <person name="Rokhsar D.S."/>
        </authorList>
    </citation>
    <scope>NUCLEOTIDE SEQUENCE [LARGE SCALE GENOMIC DNA]</scope>
    <source>
        <strain evidence="3">cv. BTx623</strain>
    </source>
</reference>
<name>A0A1W0W2M6_SORBI</name>
<proteinExistence type="predicted"/>
<evidence type="ECO:0000313" key="3">
    <source>
        <dbReference type="Proteomes" id="UP000000768"/>
    </source>
</evidence>
<organism evidence="2 3">
    <name type="scientific">Sorghum bicolor</name>
    <name type="common">Sorghum</name>
    <name type="synonym">Sorghum vulgare</name>
    <dbReference type="NCBI Taxonomy" id="4558"/>
    <lineage>
        <taxon>Eukaryota</taxon>
        <taxon>Viridiplantae</taxon>
        <taxon>Streptophyta</taxon>
        <taxon>Embryophyta</taxon>
        <taxon>Tracheophyta</taxon>
        <taxon>Spermatophyta</taxon>
        <taxon>Magnoliopsida</taxon>
        <taxon>Liliopsida</taxon>
        <taxon>Poales</taxon>
        <taxon>Poaceae</taxon>
        <taxon>PACMAD clade</taxon>
        <taxon>Panicoideae</taxon>
        <taxon>Andropogonodae</taxon>
        <taxon>Andropogoneae</taxon>
        <taxon>Sorghinae</taxon>
        <taxon>Sorghum</taxon>
    </lineage>
</organism>
<protein>
    <recommendedName>
        <fullName evidence="4">Bowman-Birk serine protease inhibitors family domain-containing protein</fullName>
    </recommendedName>
</protein>
<evidence type="ECO:0000313" key="2">
    <source>
        <dbReference type="EMBL" id="OQU88601.1"/>
    </source>
</evidence>
<evidence type="ECO:0000256" key="1">
    <source>
        <dbReference type="SAM" id="SignalP"/>
    </source>
</evidence>
<evidence type="ECO:0008006" key="4">
    <source>
        <dbReference type="Google" id="ProtNLM"/>
    </source>
</evidence>
<feature type="chain" id="PRO_5012167273" description="Bowman-Birk serine protease inhibitors family domain-containing protein" evidence="1">
    <location>
        <begin position="23"/>
        <end position="104"/>
    </location>
</feature>
<keyword evidence="1" id="KW-0732">Signal</keyword>
<dbReference type="Proteomes" id="UP000000768">
    <property type="component" value="Chromosome 2"/>
</dbReference>
<dbReference type="InParanoid" id="A0A1W0W2M6"/>
<keyword evidence="3" id="KW-1185">Reference proteome</keyword>
<dbReference type="Gramene" id="OQU88601">
    <property type="protein sequence ID" value="OQU88601"/>
    <property type="gene ID" value="SORBI_3002G060750"/>
</dbReference>
<feature type="signal peptide" evidence="1">
    <location>
        <begin position="1"/>
        <end position="22"/>
    </location>
</feature>
<dbReference type="EMBL" id="CM000761">
    <property type="protein sequence ID" value="OQU88601.1"/>
    <property type="molecule type" value="Genomic_DNA"/>
</dbReference>